<evidence type="ECO:0000256" key="1">
    <source>
        <dbReference type="ARBA" id="ARBA00005836"/>
    </source>
</evidence>
<accession>A7HQS1</accession>
<gene>
    <name evidence="5" type="ordered locus">Plav_0631</name>
</gene>
<evidence type="ECO:0000259" key="4">
    <source>
        <dbReference type="Pfam" id="PF19290"/>
    </source>
</evidence>
<dbReference type="Pfam" id="PF01523">
    <property type="entry name" value="PmbA_TldD_1st"/>
    <property type="match status" value="1"/>
</dbReference>
<evidence type="ECO:0000259" key="2">
    <source>
        <dbReference type="Pfam" id="PF01523"/>
    </source>
</evidence>
<dbReference type="AlphaFoldDB" id="A7HQS1"/>
<evidence type="ECO:0000259" key="3">
    <source>
        <dbReference type="Pfam" id="PF19289"/>
    </source>
</evidence>
<proteinExistence type="inferred from homology"/>
<dbReference type="HOGENOM" id="CLU_026425_0_0_5"/>
<feature type="domain" description="Metalloprotease TldD/E N-terminal" evidence="2">
    <location>
        <begin position="46"/>
        <end position="110"/>
    </location>
</feature>
<dbReference type="Proteomes" id="UP000006377">
    <property type="component" value="Chromosome"/>
</dbReference>
<evidence type="ECO:0000313" key="5">
    <source>
        <dbReference type="EMBL" id="ABS62254.1"/>
    </source>
</evidence>
<dbReference type="InterPro" id="IPR036059">
    <property type="entry name" value="TldD/PmbA_sf"/>
</dbReference>
<dbReference type="Pfam" id="PF19290">
    <property type="entry name" value="PmbA_TldD_2nd"/>
    <property type="match status" value="1"/>
</dbReference>
<comment type="similarity">
    <text evidence="1">Belongs to the peptidase U62 family.</text>
</comment>
<dbReference type="GO" id="GO:0008237">
    <property type="term" value="F:metallopeptidase activity"/>
    <property type="evidence" value="ECO:0007669"/>
    <property type="project" value="InterPro"/>
</dbReference>
<dbReference type="STRING" id="402881.Plav_0631"/>
<dbReference type="Pfam" id="PF19289">
    <property type="entry name" value="PmbA_TldD_3rd"/>
    <property type="match status" value="1"/>
</dbReference>
<protein>
    <submittedName>
        <fullName evidence="5">Peptidase U62 modulator of DNA gyrase</fullName>
    </submittedName>
</protein>
<keyword evidence="6" id="KW-1185">Reference proteome</keyword>
<dbReference type="KEGG" id="pla:Plav_0631"/>
<organism evidence="5 6">
    <name type="scientific">Parvibaculum lavamentivorans (strain DS-1 / DSM 13023 / NCIMB 13966)</name>
    <dbReference type="NCBI Taxonomy" id="402881"/>
    <lineage>
        <taxon>Bacteria</taxon>
        <taxon>Pseudomonadati</taxon>
        <taxon>Pseudomonadota</taxon>
        <taxon>Alphaproteobacteria</taxon>
        <taxon>Hyphomicrobiales</taxon>
        <taxon>Parvibaculaceae</taxon>
        <taxon>Parvibaculum</taxon>
    </lineage>
</organism>
<reference evidence="5 6" key="1">
    <citation type="journal article" date="2011" name="Stand. Genomic Sci.">
        <title>Complete genome sequence of Parvibaculum lavamentivorans type strain (DS-1(T)).</title>
        <authorList>
            <person name="Schleheck D."/>
            <person name="Weiss M."/>
            <person name="Pitluck S."/>
            <person name="Bruce D."/>
            <person name="Land M.L."/>
            <person name="Han S."/>
            <person name="Saunders E."/>
            <person name="Tapia R."/>
            <person name="Detter C."/>
            <person name="Brettin T."/>
            <person name="Han J."/>
            <person name="Woyke T."/>
            <person name="Goodwin L."/>
            <person name="Pennacchio L."/>
            <person name="Nolan M."/>
            <person name="Cook A.M."/>
            <person name="Kjelleberg S."/>
            <person name="Thomas T."/>
        </authorList>
    </citation>
    <scope>NUCLEOTIDE SEQUENCE [LARGE SCALE GENOMIC DNA]</scope>
    <source>
        <strain evidence="6">DS-1 / DSM 13023 / NCIMB 13966</strain>
    </source>
</reference>
<dbReference type="InterPro" id="IPR045570">
    <property type="entry name" value="Metalloprtase-TldD/E_cen_dom"/>
</dbReference>
<dbReference type="EMBL" id="CP000774">
    <property type="protein sequence ID" value="ABS62254.1"/>
    <property type="molecule type" value="Genomic_DNA"/>
</dbReference>
<dbReference type="PANTHER" id="PTHR43421">
    <property type="entry name" value="METALLOPROTEASE PMBA"/>
    <property type="match status" value="1"/>
</dbReference>
<dbReference type="RefSeq" id="WP_011995545.1">
    <property type="nucleotide sequence ID" value="NC_009719.1"/>
</dbReference>
<feature type="domain" description="Metalloprotease TldD/E C-terminal" evidence="3">
    <location>
        <begin position="252"/>
        <end position="467"/>
    </location>
</feature>
<dbReference type="GO" id="GO:0006508">
    <property type="term" value="P:proteolysis"/>
    <property type="evidence" value="ECO:0007669"/>
    <property type="project" value="InterPro"/>
</dbReference>
<dbReference type="InterPro" id="IPR047657">
    <property type="entry name" value="PmbA"/>
</dbReference>
<sequence length="468" mass="49159">MRSSETSLHKGFHSMSSSATAHKPETVLDIAAMLVERAQKAGADAAEAMVLEGTSLGVSWRLGRLEDVERSEGRDVGLRVFVGKRQASVSSTDISEAALAPMIERVVAMARVAPEDPYCGLADASLLARDWPDLDIEDKSPQPSAEQLAAVAAEAEEAALAVPGVTNSSGAGASWGRSGVALVTSGGFAGAYAGTSSSFSCSVLAGEGTAMERDYDFSSKRHAEDLESPKDIGRAAGEKAVRRLHPRKVKSQSVPIVYDPRVSGGLVGHFASAISGSSIARGTSFLKTSMGKKIFADGISIVDDPHMKRGHRSKPFDGEGVRNHRMQLVEDGTLTTWLLDTATARQLGLTTTGHAARGTGGPPSPSTTNLYMEAGCLSVSELIADIKQGLYVTEMIGMGINGVTGDYSRGASGFWIENGEIAYPVSEITVAGNLLDMFLNLTPADDLSFRYTTNAPTVRVEGMTVAGT</sequence>
<dbReference type="SUPFAM" id="SSF111283">
    <property type="entry name" value="Putative modulator of DNA gyrase, PmbA/TldD"/>
    <property type="match status" value="1"/>
</dbReference>
<name>A7HQS1_PARL1</name>
<dbReference type="InterPro" id="IPR045569">
    <property type="entry name" value="Metalloprtase-TldD/E_C"/>
</dbReference>
<dbReference type="GO" id="GO:0005829">
    <property type="term" value="C:cytosol"/>
    <property type="evidence" value="ECO:0007669"/>
    <property type="project" value="TreeGrafter"/>
</dbReference>
<dbReference type="Gene3D" id="3.30.2290.10">
    <property type="entry name" value="PmbA/TldD superfamily"/>
    <property type="match status" value="1"/>
</dbReference>
<dbReference type="eggNOG" id="COG0312">
    <property type="taxonomic scope" value="Bacteria"/>
</dbReference>
<dbReference type="InterPro" id="IPR002510">
    <property type="entry name" value="Metalloprtase-TldD/E_N"/>
</dbReference>
<feature type="domain" description="Metalloprotease TldD/E central" evidence="4">
    <location>
        <begin position="140"/>
        <end position="244"/>
    </location>
</feature>
<dbReference type="InterPro" id="IPR035068">
    <property type="entry name" value="TldD/PmbA_N"/>
</dbReference>
<dbReference type="PANTHER" id="PTHR43421:SF1">
    <property type="entry name" value="METALLOPROTEASE PMBA"/>
    <property type="match status" value="1"/>
</dbReference>
<evidence type="ECO:0000313" key="6">
    <source>
        <dbReference type="Proteomes" id="UP000006377"/>
    </source>
</evidence>